<feature type="transmembrane region" description="Helical" evidence="4">
    <location>
        <begin position="173"/>
        <end position="190"/>
    </location>
</feature>
<evidence type="ECO:0000256" key="3">
    <source>
        <dbReference type="SAM" id="MobiDB-lite"/>
    </source>
</evidence>
<comment type="caution">
    <text evidence="6">The sequence shown here is derived from an EMBL/GenBank/DDBJ whole genome shotgun (WGS) entry which is preliminary data.</text>
</comment>
<keyword evidence="4" id="KW-0812">Transmembrane</keyword>
<dbReference type="PANTHER" id="PTHR30487:SF0">
    <property type="entry name" value="PREPILIN LEADER PEPTIDASE_N-METHYLTRANSFERASE-RELATED"/>
    <property type="match status" value="1"/>
</dbReference>
<organism evidence="6 7">
    <name type="scientific">Streptomyces parvulus</name>
    <dbReference type="NCBI Taxonomy" id="146923"/>
    <lineage>
        <taxon>Bacteria</taxon>
        <taxon>Bacillati</taxon>
        <taxon>Actinomycetota</taxon>
        <taxon>Actinomycetes</taxon>
        <taxon>Kitasatosporales</taxon>
        <taxon>Streptomycetaceae</taxon>
        <taxon>Streptomyces</taxon>
    </lineage>
</organism>
<feature type="transmembrane region" description="Helical" evidence="4">
    <location>
        <begin position="322"/>
        <end position="344"/>
    </location>
</feature>
<dbReference type="PRINTS" id="PR00864">
    <property type="entry name" value="PREPILNPTASE"/>
</dbReference>
<sequence length="345" mass="34295">MDLDLLVVLVAALWGAATGALLPRAAYRFSAPSGETWRERCPQEHPVRGWLGRARCGQCAAGESSSGPRAAGDPSSGVRPAGDPSSGPRPAGESSSGPPAAGDPASRSRPAGDPASRPRPAGDPASGPRPAGEPSPGPGAEGDPASGPHPAGDPSSGPRPAGQAVYGPRTTPLALLTALVCAALAAATGVRPELAVWLLLAPAGVLLAAVDLKVRRLPDPLTLPLAGAALALLGLAALLPEHAGEWTTALLGALALGAGYLLLFLINPAGLGFGDVKLALTAGAVLGWYGWPTLMLGTFAGFLLGAFYGGALLVARRASRKTAIPFGPFLIAGAFLGVLAGAYAA</sequence>
<feature type="transmembrane region" description="Helical" evidence="4">
    <location>
        <begin position="221"/>
        <end position="240"/>
    </location>
</feature>
<keyword evidence="6" id="KW-0378">Hydrolase</keyword>
<dbReference type="InterPro" id="IPR050882">
    <property type="entry name" value="Prepilin_peptidase/N-MTase"/>
</dbReference>
<keyword evidence="7" id="KW-1185">Reference proteome</keyword>
<keyword evidence="4" id="KW-0472">Membrane</keyword>
<dbReference type="PANTHER" id="PTHR30487">
    <property type="entry name" value="TYPE 4 PREPILIN-LIKE PROTEINS LEADER PEPTIDE-PROCESSING ENZYME"/>
    <property type="match status" value="1"/>
</dbReference>
<feature type="region of interest" description="Disordered" evidence="3">
    <location>
        <begin position="58"/>
        <end position="165"/>
    </location>
</feature>
<feature type="domain" description="Prepilin type IV endopeptidase peptidase" evidence="5">
    <location>
        <begin position="199"/>
        <end position="309"/>
    </location>
</feature>
<accession>A0ABV5DHT8</accession>
<dbReference type="Pfam" id="PF01478">
    <property type="entry name" value="Peptidase_A24"/>
    <property type="match status" value="1"/>
</dbReference>
<gene>
    <name evidence="6" type="ORF">VSS30_25055</name>
</gene>
<evidence type="ECO:0000256" key="1">
    <source>
        <dbReference type="ARBA" id="ARBA00005801"/>
    </source>
</evidence>
<evidence type="ECO:0000259" key="5">
    <source>
        <dbReference type="Pfam" id="PF01478"/>
    </source>
</evidence>
<feature type="transmembrane region" description="Helical" evidence="4">
    <location>
        <begin position="196"/>
        <end position="214"/>
    </location>
</feature>
<feature type="transmembrane region" description="Helical" evidence="4">
    <location>
        <begin position="6"/>
        <end position="23"/>
    </location>
</feature>
<comment type="similarity">
    <text evidence="1 2">Belongs to the peptidase A24 family.</text>
</comment>
<dbReference type="RefSeq" id="WP_376719569.1">
    <property type="nucleotide sequence ID" value="NZ_JAYMRR010000015.1"/>
</dbReference>
<name>A0ABV5DHT8_9ACTN</name>
<keyword evidence="4" id="KW-1133">Transmembrane helix</keyword>
<dbReference type="Proteomes" id="UP001585018">
    <property type="component" value="Unassembled WGS sequence"/>
</dbReference>
<dbReference type="InterPro" id="IPR000045">
    <property type="entry name" value="Prepilin_IV_endopep_pep"/>
</dbReference>
<dbReference type="EMBL" id="JAYMRR010000015">
    <property type="protein sequence ID" value="MFB8752083.1"/>
    <property type="molecule type" value="Genomic_DNA"/>
</dbReference>
<proteinExistence type="inferred from homology"/>
<dbReference type="GO" id="GO:0004190">
    <property type="term" value="F:aspartic-type endopeptidase activity"/>
    <property type="evidence" value="ECO:0007669"/>
    <property type="project" value="UniProtKB-EC"/>
</dbReference>
<dbReference type="EC" id="3.4.23.43" evidence="6"/>
<feature type="transmembrane region" description="Helical" evidence="4">
    <location>
        <begin position="246"/>
        <end position="266"/>
    </location>
</feature>
<reference evidence="6 7" key="1">
    <citation type="submission" date="2024-01" db="EMBL/GenBank/DDBJ databases">
        <title>Genome mining of biosynthetic gene clusters to explore secondary metabolites of Streptomyces sp.</title>
        <authorList>
            <person name="Baig A."/>
            <person name="Ajitkumar Shintre N."/>
            <person name="Kumar H."/>
            <person name="Anbarasu A."/>
            <person name="Ramaiah S."/>
        </authorList>
    </citation>
    <scope>NUCLEOTIDE SEQUENCE [LARGE SCALE GENOMIC DNA]</scope>
    <source>
        <strain evidence="6 7">A03</strain>
    </source>
</reference>
<evidence type="ECO:0000313" key="7">
    <source>
        <dbReference type="Proteomes" id="UP001585018"/>
    </source>
</evidence>
<evidence type="ECO:0000256" key="2">
    <source>
        <dbReference type="RuleBase" id="RU003793"/>
    </source>
</evidence>
<protein>
    <submittedName>
        <fullName evidence="6">Prepilin peptidase</fullName>
        <ecNumber evidence="6">3.4.23.43</ecNumber>
    </submittedName>
</protein>
<feature type="transmembrane region" description="Helical" evidence="4">
    <location>
        <begin position="297"/>
        <end position="315"/>
    </location>
</feature>
<evidence type="ECO:0000256" key="4">
    <source>
        <dbReference type="SAM" id="Phobius"/>
    </source>
</evidence>
<dbReference type="InterPro" id="IPR014032">
    <property type="entry name" value="Peptidase_A24A_bac"/>
</dbReference>
<evidence type="ECO:0000313" key="6">
    <source>
        <dbReference type="EMBL" id="MFB8752083.1"/>
    </source>
</evidence>
<dbReference type="Gene3D" id="1.20.120.1220">
    <property type="match status" value="1"/>
</dbReference>